<proteinExistence type="predicted"/>
<dbReference type="AlphaFoldDB" id="A0A372JAN6"/>
<dbReference type="SUPFAM" id="SSF50370">
    <property type="entry name" value="Ricin B-like lectins"/>
    <property type="match status" value="1"/>
</dbReference>
<name>A0A372JAN6_9ACTN</name>
<keyword evidence="2" id="KW-1185">Reference proteome</keyword>
<evidence type="ECO:0000313" key="1">
    <source>
        <dbReference type="EMBL" id="RFU37081.1"/>
    </source>
</evidence>
<dbReference type="EMBL" id="QURH01001009">
    <property type="protein sequence ID" value="RFU37081.1"/>
    <property type="molecule type" value="Genomic_DNA"/>
</dbReference>
<sequence length="126" mass="13481">MLPAGDASPGREVRLRPDTEIPGEAQWEIRAFGRKTVVICNVESGIFLGFPPGDPAAGATIGGWPKPREWRLVPAGPPSEFLVVASGKRSGDFALDLAPGDDPERPTLRPLPAEPQGAAWTFTRLK</sequence>
<organism evidence="1 2">
    <name type="scientific">Actinomadura logoneensis</name>
    <dbReference type="NCBI Taxonomy" id="2293572"/>
    <lineage>
        <taxon>Bacteria</taxon>
        <taxon>Bacillati</taxon>
        <taxon>Actinomycetota</taxon>
        <taxon>Actinomycetes</taxon>
        <taxon>Streptosporangiales</taxon>
        <taxon>Thermomonosporaceae</taxon>
        <taxon>Actinomadura</taxon>
    </lineage>
</organism>
<reference evidence="1 2" key="1">
    <citation type="submission" date="2018-08" db="EMBL/GenBank/DDBJ databases">
        <title>Actinomadura jelena sp. nov., a novel Actinomycete isolated from soil in Chad.</title>
        <authorList>
            <person name="Shi L."/>
        </authorList>
    </citation>
    <scope>NUCLEOTIDE SEQUENCE [LARGE SCALE GENOMIC DNA]</scope>
    <source>
        <strain evidence="1 2">NEAU-G17</strain>
    </source>
</reference>
<gene>
    <name evidence="1" type="ORF">DZF91_34765</name>
</gene>
<comment type="caution">
    <text evidence="1">The sequence shown here is derived from an EMBL/GenBank/DDBJ whole genome shotgun (WGS) entry which is preliminary data.</text>
</comment>
<accession>A0A372JAN6</accession>
<dbReference type="InterPro" id="IPR035992">
    <property type="entry name" value="Ricin_B-like_lectins"/>
</dbReference>
<evidence type="ECO:0000313" key="2">
    <source>
        <dbReference type="Proteomes" id="UP000261811"/>
    </source>
</evidence>
<dbReference type="Gene3D" id="2.80.10.50">
    <property type="match status" value="1"/>
</dbReference>
<protein>
    <submittedName>
        <fullName evidence="1">Uncharacterized protein</fullName>
    </submittedName>
</protein>
<dbReference type="Proteomes" id="UP000261811">
    <property type="component" value="Unassembled WGS sequence"/>
</dbReference>